<sequence>MTKVNRPDKKNNQQNDASLMEEAQTLKKQNAAEFPPSLNNINKTNS</sequence>
<keyword evidence="3" id="KW-1185">Reference proteome</keyword>
<evidence type="ECO:0000313" key="3">
    <source>
        <dbReference type="Proteomes" id="UP001355653"/>
    </source>
</evidence>
<evidence type="ECO:0000313" key="2">
    <source>
        <dbReference type="EMBL" id="MEB4798297.1"/>
    </source>
</evidence>
<reference evidence="2 3" key="1">
    <citation type="submission" date="2023-03" db="EMBL/GenBank/DDBJ databases">
        <title>Bacillus Genome Sequencing.</title>
        <authorList>
            <person name="Dunlap C."/>
        </authorList>
    </citation>
    <scope>NUCLEOTIDE SEQUENCE [LARGE SCALE GENOMIC DNA]</scope>
    <source>
        <strain evidence="2 3">NRS-1351</strain>
    </source>
</reference>
<gene>
    <name evidence="2" type="ORF">P5G65_30770</name>
</gene>
<proteinExistence type="predicted"/>
<name>A0ABU6DKJ0_9BACL</name>
<protein>
    <submittedName>
        <fullName evidence="2">Uncharacterized protein</fullName>
    </submittedName>
</protein>
<comment type="caution">
    <text evidence="2">The sequence shown here is derived from an EMBL/GenBank/DDBJ whole genome shotgun (WGS) entry which is preliminary data.</text>
</comment>
<accession>A0ABU6DKJ0</accession>
<evidence type="ECO:0000256" key="1">
    <source>
        <dbReference type="SAM" id="MobiDB-lite"/>
    </source>
</evidence>
<organism evidence="2 3">
    <name type="scientific">Paenibacillus chondroitinus</name>
    <dbReference type="NCBI Taxonomy" id="59842"/>
    <lineage>
        <taxon>Bacteria</taxon>
        <taxon>Bacillati</taxon>
        <taxon>Bacillota</taxon>
        <taxon>Bacilli</taxon>
        <taxon>Bacillales</taxon>
        <taxon>Paenibacillaceae</taxon>
        <taxon>Paenibacillus</taxon>
    </lineage>
</organism>
<feature type="compositionally biased region" description="Basic and acidic residues" evidence="1">
    <location>
        <begin position="1"/>
        <end position="11"/>
    </location>
</feature>
<dbReference type="EMBL" id="JAROBY010000072">
    <property type="protein sequence ID" value="MEB4798297.1"/>
    <property type="molecule type" value="Genomic_DNA"/>
</dbReference>
<feature type="region of interest" description="Disordered" evidence="1">
    <location>
        <begin position="1"/>
        <end position="23"/>
    </location>
</feature>
<dbReference type="Proteomes" id="UP001355653">
    <property type="component" value="Unassembled WGS sequence"/>
</dbReference>
<dbReference type="RefSeq" id="WP_164819706.1">
    <property type="nucleotide sequence ID" value="NZ_JAROBY010000072.1"/>
</dbReference>